<feature type="compositionally biased region" description="Basic and acidic residues" evidence="2">
    <location>
        <begin position="478"/>
        <end position="509"/>
    </location>
</feature>
<feature type="transmembrane region" description="Helical" evidence="3">
    <location>
        <begin position="85"/>
        <end position="107"/>
    </location>
</feature>
<evidence type="ECO:0000313" key="4">
    <source>
        <dbReference type="EMBL" id="PPQ83251.1"/>
    </source>
</evidence>
<feature type="compositionally biased region" description="Gly residues" evidence="2">
    <location>
        <begin position="422"/>
        <end position="438"/>
    </location>
</feature>
<keyword evidence="3" id="KW-0812">Transmembrane</keyword>
<gene>
    <name evidence="4" type="ORF">CVT24_001146</name>
</gene>
<sequence>PSSSSSSSFASPFNPSTIYPSPPSSNFKLSGTLIGLWEGIITLHFIKKLPRNSPDPYIAYLTRLAIDFFLLSSSPEHDATALEKLVLVVIWTGLGMVLADIAPALWAEMGLRRVWRRLRRDLYELTRMVPTVAFFPPARTVRFSPSRVPSVIAEEDENEDDARTQISQTSPSVIATTQLATTTTPHTTSIALGQVQDLPQPRIRRRVPGYFPGDVTETESSISSPPPRVSRRISSSGGGRTSRRLSVFPDSRFLSDEEDELEEEEAIRARDLDEANLSSTTTSTANESSTSSNMTERGAQTEEIDMTMITDIPDQFDDSSIHLSQSQINLHLQQQHVPTHQDADAQTDSGSSYVMVPSMNPTSSTTTAGPVHITVDTGVSAVPTKDETTPKGGHAPFLPPTPSDSAARWTRRYQQREQAAGGASGSGGLGLGASGSGAGPSDDTLHIRPPSASLPQIPDLETGSLTEAVWRRMQHDDAEGMGEERGAGEGYAGEERAEEGPTPPPKDDPFASLQQALQLGDNNNTAPPPAYQDFGGDDMDDMYVDDPLTSNNNNNNNVGGGGDESAAWGFEGGGGESAAWGSARGVPDAIAPVPFTFGASGSSVPAPSFASNNPFSFGTNTATLEKPNKRESWQDIEAKMKAQEAEAARLDALLREEEERKKVEEEKRRVREEAERVRREEEERREAEAEAERRRVEEEAEAERRRIEEEEAERKRMEKEERKRKEEADEVARKARIAEVARKEEEERVRKEKEDEERKERERIEKEEKREAKRREKEAKKREKEEKEREEKERKEREEKERKEKEEEERKKKEEERKALAEAAAERRRVAEEEKKRHEEEEERKRLEEEEIRKKKEEEEAAIVAAAIEAARIAEEEEQERERQRLAEEEAQRIAAEEEEQRMIEQLEREVQQFDAGGAEGDVTQLAEQTQVQDDVQVTTPRASPGKVLAGEEQHDLVDLSSPVEGADAHVIVPEVEGEGEGEGEAAHADGQGEGEEDNLDDIQSVTSEMSVVPSPEVGLRLERLIVLRAQQYQLEKQIEELREKGVGESNPRMEKLTRVVEKYGRKLMKSWEKGTALATYADFFDSDSSQINLENLNERKCTEKIEENMERMLHPQTRTLSFSINVQGKKTQAQKQKKAVSDIADYYGLFPYMTEDAKNRKLSKVDIPEERFGEWLAEFRRLAMNKDQQEEVPTYDDPWGS</sequence>
<feature type="compositionally biased region" description="Polar residues" evidence="2">
    <location>
        <begin position="599"/>
        <end position="623"/>
    </location>
</feature>
<comment type="caution">
    <text evidence="4">The sequence shown here is derived from an EMBL/GenBank/DDBJ whole genome shotgun (WGS) entry which is preliminary data.</text>
</comment>
<evidence type="ECO:0000256" key="2">
    <source>
        <dbReference type="SAM" id="MobiDB-lite"/>
    </source>
</evidence>
<reference evidence="4 5" key="1">
    <citation type="journal article" date="2018" name="Evol. Lett.">
        <title>Horizontal gene cluster transfer increased hallucinogenic mushroom diversity.</title>
        <authorList>
            <person name="Reynolds H.T."/>
            <person name="Vijayakumar V."/>
            <person name="Gluck-Thaler E."/>
            <person name="Korotkin H.B."/>
            <person name="Matheny P.B."/>
            <person name="Slot J.C."/>
        </authorList>
    </citation>
    <scope>NUCLEOTIDE SEQUENCE [LARGE SCALE GENOMIC DNA]</scope>
    <source>
        <strain evidence="4 5">2629</strain>
    </source>
</reference>
<feature type="non-terminal residue" evidence="4">
    <location>
        <position position="1"/>
    </location>
</feature>
<dbReference type="OrthoDB" id="3231855at2759"/>
<evidence type="ECO:0000256" key="1">
    <source>
        <dbReference type="ARBA" id="ARBA00023054"/>
    </source>
</evidence>
<keyword evidence="5" id="KW-1185">Reference proteome</keyword>
<feature type="region of interest" description="Disordered" evidence="2">
    <location>
        <begin position="976"/>
        <end position="999"/>
    </location>
</feature>
<keyword evidence="3" id="KW-1133">Transmembrane helix</keyword>
<feature type="compositionally biased region" description="Acidic residues" evidence="2">
    <location>
        <begin position="535"/>
        <end position="544"/>
    </location>
</feature>
<name>A0A409WXQ3_9AGAR</name>
<dbReference type="Proteomes" id="UP000284842">
    <property type="component" value="Unassembled WGS sequence"/>
</dbReference>
<feature type="compositionally biased region" description="Low complexity" evidence="2">
    <location>
        <begin position="278"/>
        <end position="296"/>
    </location>
</feature>
<evidence type="ECO:0000256" key="3">
    <source>
        <dbReference type="SAM" id="Phobius"/>
    </source>
</evidence>
<feature type="region of interest" description="Disordered" evidence="2">
    <location>
        <begin position="201"/>
        <end position="298"/>
    </location>
</feature>
<dbReference type="PANTHER" id="PTHR23075">
    <property type="entry name" value="PUTATIVE ATP-ASE"/>
    <property type="match status" value="1"/>
</dbReference>
<dbReference type="GO" id="GO:0008270">
    <property type="term" value="F:zinc ion binding"/>
    <property type="evidence" value="ECO:0007669"/>
    <property type="project" value="TreeGrafter"/>
</dbReference>
<feature type="region of interest" description="Disordered" evidence="2">
    <location>
        <begin position="654"/>
        <end position="860"/>
    </location>
</feature>
<feature type="region of interest" description="Disordered" evidence="2">
    <location>
        <begin position="916"/>
        <end position="955"/>
    </location>
</feature>
<feature type="compositionally biased region" description="Low complexity" evidence="2">
    <location>
        <begin position="929"/>
        <end position="940"/>
    </location>
</feature>
<feature type="region of interest" description="Disordered" evidence="2">
    <location>
        <begin position="478"/>
        <end position="632"/>
    </location>
</feature>
<feature type="region of interest" description="Disordered" evidence="2">
    <location>
        <begin position="381"/>
        <end position="461"/>
    </location>
</feature>
<protein>
    <submittedName>
        <fullName evidence="4">Uncharacterized protein</fullName>
    </submittedName>
</protein>
<evidence type="ECO:0000313" key="5">
    <source>
        <dbReference type="Proteomes" id="UP000284842"/>
    </source>
</evidence>
<feature type="compositionally biased region" description="Basic and acidic residues" evidence="2">
    <location>
        <begin position="654"/>
        <end position="858"/>
    </location>
</feature>
<accession>A0A409WXQ3</accession>
<organism evidence="4 5">
    <name type="scientific">Panaeolus cyanescens</name>
    <dbReference type="NCBI Taxonomy" id="181874"/>
    <lineage>
        <taxon>Eukaryota</taxon>
        <taxon>Fungi</taxon>
        <taxon>Dikarya</taxon>
        <taxon>Basidiomycota</taxon>
        <taxon>Agaricomycotina</taxon>
        <taxon>Agaricomycetes</taxon>
        <taxon>Agaricomycetidae</taxon>
        <taxon>Agaricales</taxon>
        <taxon>Agaricineae</taxon>
        <taxon>Galeropsidaceae</taxon>
        <taxon>Panaeolus</taxon>
    </lineage>
</organism>
<keyword evidence="3" id="KW-0472">Membrane</keyword>
<dbReference type="InParanoid" id="A0A409WXQ3"/>
<proteinExistence type="predicted"/>
<dbReference type="STRING" id="181874.A0A409WXQ3"/>
<feature type="compositionally biased region" description="Polar residues" evidence="2">
    <location>
        <begin position="512"/>
        <end position="525"/>
    </location>
</feature>
<dbReference type="EMBL" id="NHTK01005048">
    <property type="protein sequence ID" value="PPQ83251.1"/>
    <property type="molecule type" value="Genomic_DNA"/>
</dbReference>
<keyword evidence="1" id="KW-0175">Coiled coil</keyword>
<feature type="compositionally biased region" description="Acidic residues" evidence="2">
    <location>
        <begin position="256"/>
        <end position="265"/>
    </location>
</feature>
<dbReference type="AlphaFoldDB" id="A0A409WXQ3"/>
<dbReference type="PANTHER" id="PTHR23075:SF0">
    <property type="entry name" value="ATPASE FAMILY AAA DOMAIN-CONTAINING PROTEIN 3"/>
    <property type="match status" value="1"/>
</dbReference>
<dbReference type="GO" id="GO:0005739">
    <property type="term" value="C:mitochondrion"/>
    <property type="evidence" value="ECO:0007669"/>
    <property type="project" value="TreeGrafter"/>
</dbReference>
<dbReference type="GO" id="GO:0007005">
    <property type="term" value="P:mitochondrion organization"/>
    <property type="evidence" value="ECO:0007669"/>
    <property type="project" value="TreeGrafter"/>
</dbReference>